<gene>
    <name evidence="2" type="ORF">CLAFUR5_01953</name>
</gene>
<evidence type="ECO:0000313" key="2">
    <source>
        <dbReference type="EMBL" id="UJO11268.1"/>
    </source>
</evidence>
<feature type="region of interest" description="Disordered" evidence="1">
    <location>
        <begin position="35"/>
        <end position="74"/>
    </location>
</feature>
<sequence>MAPFHQRNIVAQHLHSAYRPEEDADSLFEATFNTKNHAKMPRTPSSDPGFKPDLKLEEQETDCEEPQAPHRTSLHPQRPLYQHQIPGTFDHTSKNQRLSLTCHIKKFMKDSKANDLTPDQRWPMLLKLRESKLKEMEDMGKLTLQTHPDRLANGWIEHDDESRIRKHFASYLDGRTAGTSYFQSTATTDRSGRPVQRWDYKESSDEEGDDDQDDEEPDAPRIKREHLGNSEVSTPRSGATVAQIGLGVPAHLELIDGKAVSRSFCFRAMLNEANGLAAAEGMESVRKTWKWIDGVMVVWPAFDTESENDGRNTDPPRADSVVHGESKVDKQKVEEKTEASSSQCGPDEVSGGIQGIKRPGEDGLEGEEAVVKRIKIEAAEVL</sequence>
<feature type="compositionally biased region" description="Acidic residues" evidence="1">
    <location>
        <begin position="204"/>
        <end position="217"/>
    </location>
</feature>
<dbReference type="OrthoDB" id="10478817at2759"/>
<feature type="region of interest" description="Disordered" evidence="1">
    <location>
        <begin position="305"/>
        <end position="367"/>
    </location>
</feature>
<reference evidence="2" key="1">
    <citation type="submission" date="2021-12" db="EMBL/GenBank/DDBJ databases">
        <authorList>
            <person name="Zaccaron A."/>
            <person name="Stergiopoulos I."/>
        </authorList>
    </citation>
    <scope>NUCLEOTIDE SEQUENCE</scope>
    <source>
        <strain evidence="2">Race5_Kim</strain>
    </source>
</reference>
<feature type="region of interest" description="Disordered" evidence="1">
    <location>
        <begin position="183"/>
        <end position="236"/>
    </location>
</feature>
<feature type="compositionally biased region" description="Basic and acidic residues" evidence="1">
    <location>
        <begin position="190"/>
        <end position="203"/>
    </location>
</feature>
<dbReference type="EMBL" id="CP090163">
    <property type="protein sequence ID" value="UJO11268.1"/>
    <property type="molecule type" value="Genomic_DNA"/>
</dbReference>
<organism evidence="2 3">
    <name type="scientific">Passalora fulva</name>
    <name type="common">Tomato leaf mold</name>
    <name type="synonym">Cladosporium fulvum</name>
    <dbReference type="NCBI Taxonomy" id="5499"/>
    <lineage>
        <taxon>Eukaryota</taxon>
        <taxon>Fungi</taxon>
        <taxon>Dikarya</taxon>
        <taxon>Ascomycota</taxon>
        <taxon>Pezizomycotina</taxon>
        <taxon>Dothideomycetes</taxon>
        <taxon>Dothideomycetidae</taxon>
        <taxon>Mycosphaerellales</taxon>
        <taxon>Mycosphaerellaceae</taxon>
        <taxon>Fulvia</taxon>
    </lineage>
</organism>
<proteinExistence type="predicted"/>
<accession>A0A9Q8L5L3</accession>
<name>A0A9Q8L5L3_PASFU</name>
<dbReference type="GeneID" id="71981831"/>
<evidence type="ECO:0000256" key="1">
    <source>
        <dbReference type="SAM" id="MobiDB-lite"/>
    </source>
</evidence>
<feature type="compositionally biased region" description="Basic and acidic residues" evidence="1">
    <location>
        <begin position="308"/>
        <end position="338"/>
    </location>
</feature>
<keyword evidence="3" id="KW-1185">Reference proteome</keyword>
<dbReference type="Proteomes" id="UP000756132">
    <property type="component" value="Chromosome 1"/>
</dbReference>
<protein>
    <submittedName>
        <fullName evidence="2">Uncharacterized protein</fullName>
    </submittedName>
</protein>
<reference evidence="2" key="2">
    <citation type="journal article" date="2022" name="Microb. Genom.">
        <title>A chromosome-scale genome assembly of the tomato pathogen Cladosporium fulvum reveals a compartmentalized genome architecture and the presence of a dispensable chromosome.</title>
        <authorList>
            <person name="Zaccaron A.Z."/>
            <person name="Chen L.H."/>
            <person name="Samaras A."/>
            <person name="Stergiopoulos I."/>
        </authorList>
    </citation>
    <scope>NUCLEOTIDE SEQUENCE</scope>
    <source>
        <strain evidence="2">Race5_Kim</strain>
    </source>
</reference>
<dbReference type="AlphaFoldDB" id="A0A9Q8L5L3"/>
<feature type="compositionally biased region" description="Basic and acidic residues" evidence="1">
    <location>
        <begin position="218"/>
        <end position="228"/>
    </location>
</feature>
<dbReference type="KEGG" id="ffu:CLAFUR5_01953"/>
<evidence type="ECO:0000313" key="3">
    <source>
        <dbReference type="Proteomes" id="UP000756132"/>
    </source>
</evidence>
<dbReference type="RefSeq" id="XP_047755634.1">
    <property type="nucleotide sequence ID" value="XM_047901101.1"/>
</dbReference>